<dbReference type="InterPro" id="IPR011598">
    <property type="entry name" value="bHLH_dom"/>
</dbReference>
<evidence type="ECO:0000259" key="3">
    <source>
        <dbReference type="PROSITE" id="PS50888"/>
    </source>
</evidence>
<sequence>MDTTICPLDLVLSRHTTENGTESEIGRFTPAWEQSILGSENYSKKSAFCENCYGMGPVGPCFHDSSLSPFQSTTVSSPESGCISSPIVDVGTVLNFWDTSMDIMESIPWDLSIGQPTYCGLPTSDLSQEFHTTPNHTRTAAYRERSKAFSPRKKSEATEAPRSLVGDDKGSTRKLLTASRKPKNGGGKNRSSASQQEDPRITFAQKRARDCHNRVEKQYRDRLNSRYITLLNMIPVRAVTSQTDSEESGSASTDESVGLRGKVHNDSRGVSRGEILDAARQYIQTLEREEEVLQREREQLLRRIKKMCPNE</sequence>
<keyword evidence="1" id="KW-0175">Coiled coil</keyword>
<dbReference type="EMBL" id="JAGPYM010000041">
    <property type="protein sequence ID" value="KAH6874210.1"/>
    <property type="molecule type" value="Genomic_DNA"/>
</dbReference>
<dbReference type="OrthoDB" id="3542681at2759"/>
<feature type="coiled-coil region" evidence="1">
    <location>
        <begin position="276"/>
        <end position="303"/>
    </location>
</feature>
<keyword evidence="5" id="KW-1185">Reference proteome</keyword>
<dbReference type="InterPro" id="IPR036638">
    <property type="entry name" value="HLH_DNA-bd_sf"/>
</dbReference>
<evidence type="ECO:0000313" key="5">
    <source>
        <dbReference type="Proteomes" id="UP000777438"/>
    </source>
</evidence>
<protein>
    <recommendedName>
        <fullName evidence="3">BHLH domain-containing protein</fullName>
    </recommendedName>
</protein>
<feature type="region of interest" description="Disordered" evidence="2">
    <location>
        <begin position="240"/>
        <end position="265"/>
    </location>
</feature>
<proteinExistence type="predicted"/>
<dbReference type="GO" id="GO:0046983">
    <property type="term" value="F:protein dimerization activity"/>
    <property type="evidence" value="ECO:0007669"/>
    <property type="project" value="InterPro"/>
</dbReference>
<evidence type="ECO:0000313" key="4">
    <source>
        <dbReference type="EMBL" id="KAH6874210.1"/>
    </source>
</evidence>
<dbReference type="SUPFAM" id="SSF47459">
    <property type="entry name" value="HLH, helix-loop-helix DNA-binding domain"/>
    <property type="match status" value="1"/>
</dbReference>
<reference evidence="4 5" key="1">
    <citation type="journal article" date="2021" name="Nat. Commun.">
        <title>Genetic determinants of endophytism in the Arabidopsis root mycobiome.</title>
        <authorList>
            <person name="Mesny F."/>
            <person name="Miyauchi S."/>
            <person name="Thiergart T."/>
            <person name="Pickel B."/>
            <person name="Atanasova L."/>
            <person name="Karlsson M."/>
            <person name="Huettel B."/>
            <person name="Barry K.W."/>
            <person name="Haridas S."/>
            <person name="Chen C."/>
            <person name="Bauer D."/>
            <person name="Andreopoulos W."/>
            <person name="Pangilinan J."/>
            <person name="LaButti K."/>
            <person name="Riley R."/>
            <person name="Lipzen A."/>
            <person name="Clum A."/>
            <person name="Drula E."/>
            <person name="Henrissat B."/>
            <person name="Kohler A."/>
            <person name="Grigoriev I.V."/>
            <person name="Martin F.M."/>
            <person name="Hacquard S."/>
        </authorList>
    </citation>
    <scope>NUCLEOTIDE SEQUENCE [LARGE SCALE GENOMIC DNA]</scope>
    <source>
        <strain evidence="4 5">MPI-CAGE-CH-0241</strain>
    </source>
</reference>
<dbReference type="PANTHER" id="PTHR47336:SF4">
    <property type="entry name" value="BHLH TRANSCRIPTION FACTOR (EUROFUNG)"/>
    <property type="match status" value="1"/>
</dbReference>
<dbReference type="PANTHER" id="PTHR47336">
    <property type="entry name" value="TRANSCRIPTION FACTOR HMS1-RELATED"/>
    <property type="match status" value="1"/>
</dbReference>
<gene>
    <name evidence="4" type="ORF">B0T10DRAFT_552961</name>
</gene>
<organism evidence="4 5">
    <name type="scientific">Thelonectria olida</name>
    <dbReference type="NCBI Taxonomy" id="1576542"/>
    <lineage>
        <taxon>Eukaryota</taxon>
        <taxon>Fungi</taxon>
        <taxon>Dikarya</taxon>
        <taxon>Ascomycota</taxon>
        <taxon>Pezizomycotina</taxon>
        <taxon>Sordariomycetes</taxon>
        <taxon>Hypocreomycetidae</taxon>
        <taxon>Hypocreales</taxon>
        <taxon>Nectriaceae</taxon>
        <taxon>Thelonectria</taxon>
    </lineage>
</organism>
<name>A0A9P8VV77_9HYPO</name>
<dbReference type="Pfam" id="PF00010">
    <property type="entry name" value="HLH"/>
    <property type="match status" value="1"/>
</dbReference>
<dbReference type="SMART" id="SM00353">
    <property type="entry name" value="HLH"/>
    <property type="match status" value="1"/>
</dbReference>
<dbReference type="AlphaFoldDB" id="A0A9P8VV77"/>
<dbReference type="InterPro" id="IPR052099">
    <property type="entry name" value="Regulatory_TF_Diverse"/>
</dbReference>
<feature type="domain" description="BHLH" evidence="3">
    <location>
        <begin position="207"/>
        <end position="286"/>
    </location>
</feature>
<feature type="compositionally biased region" description="Basic and acidic residues" evidence="2">
    <location>
        <begin position="141"/>
        <end position="171"/>
    </location>
</feature>
<evidence type="ECO:0000256" key="2">
    <source>
        <dbReference type="SAM" id="MobiDB-lite"/>
    </source>
</evidence>
<dbReference type="PROSITE" id="PS50888">
    <property type="entry name" value="BHLH"/>
    <property type="match status" value="1"/>
</dbReference>
<dbReference type="Gene3D" id="4.10.280.10">
    <property type="entry name" value="Helix-loop-helix DNA-binding domain"/>
    <property type="match status" value="1"/>
</dbReference>
<feature type="compositionally biased region" description="Polar residues" evidence="2">
    <location>
        <begin position="240"/>
        <end position="255"/>
    </location>
</feature>
<dbReference type="Proteomes" id="UP000777438">
    <property type="component" value="Unassembled WGS sequence"/>
</dbReference>
<accession>A0A9P8VV77</accession>
<feature type="region of interest" description="Disordered" evidence="2">
    <location>
        <begin position="129"/>
        <end position="213"/>
    </location>
</feature>
<feature type="compositionally biased region" description="Polar residues" evidence="2">
    <location>
        <begin position="129"/>
        <end position="138"/>
    </location>
</feature>
<comment type="caution">
    <text evidence="4">The sequence shown here is derived from an EMBL/GenBank/DDBJ whole genome shotgun (WGS) entry which is preliminary data.</text>
</comment>
<evidence type="ECO:0000256" key="1">
    <source>
        <dbReference type="SAM" id="Coils"/>
    </source>
</evidence>